<accession>A0AAV1QT48</accession>
<dbReference type="InterPro" id="IPR000070">
    <property type="entry name" value="Pectinesterase_cat"/>
</dbReference>
<evidence type="ECO:0000256" key="2">
    <source>
        <dbReference type="ARBA" id="ARBA00005184"/>
    </source>
</evidence>
<sequence length="101" mass="11509">MGRQPFLSIGFTISFDRRILKWTRKSIDRVKTEGEDDSTRSTLFYAEYRNTGGGACTEDRVDWPGFHVLKSSKEVRPYTVSELIQGDSWLPTSGVPYQSVV</sequence>
<evidence type="ECO:0000256" key="1">
    <source>
        <dbReference type="ARBA" id="ARBA00004191"/>
    </source>
</evidence>
<dbReference type="Gene3D" id="2.160.20.10">
    <property type="entry name" value="Single-stranded right-handed beta-helix, Pectin lyase-like"/>
    <property type="match status" value="1"/>
</dbReference>
<proteinExistence type="predicted"/>
<evidence type="ECO:0000256" key="5">
    <source>
        <dbReference type="ARBA" id="ARBA00023085"/>
    </source>
</evidence>
<dbReference type="AlphaFoldDB" id="A0AAV1QT48"/>
<comment type="subcellular location">
    <subcellularLocation>
        <location evidence="1">Secreted</location>
        <location evidence="1">Cell wall</location>
    </subcellularLocation>
</comment>
<gene>
    <name evidence="7" type="ORF">DCAF_LOCUS912</name>
</gene>
<name>A0AAV1QT48_9ROSI</name>
<dbReference type="InterPro" id="IPR012334">
    <property type="entry name" value="Pectin_lyas_fold"/>
</dbReference>
<dbReference type="GO" id="GO:0030599">
    <property type="term" value="F:pectinesterase activity"/>
    <property type="evidence" value="ECO:0007669"/>
    <property type="project" value="InterPro"/>
</dbReference>
<dbReference type="InterPro" id="IPR011050">
    <property type="entry name" value="Pectin_lyase_fold/virulence"/>
</dbReference>
<protein>
    <recommendedName>
        <fullName evidence="6">Pectinesterase catalytic domain-containing protein</fullName>
    </recommendedName>
</protein>
<evidence type="ECO:0000259" key="6">
    <source>
        <dbReference type="Pfam" id="PF01095"/>
    </source>
</evidence>
<keyword evidence="8" id="KW-1185">Reference proteome</keyword>
<dbReference type="Proteomes" id="UP001314170">
    <property type="component" value="Unassembled WGS sequence"/>
</dbReference>
<keyword evidence="4" id="KW-0378">Hydrolase</keyword>
<dbReference type="GO" id="GO:0042545">
    <property type="term" value="P:cell wall modification"/>
    <property type="evidence" value="ECO:0007669"/>
    <property type="project" value="InterPro"/>
</dbReference>
<comment type="pathway">
    <text evidence="2">Glycan metabolism; pectin degradation; 2-dehydro-3-deoxy-D-gluconate from pectin: step 1/5.</text>
</comment>
<evidence type="ECO:0000256" key="4">
    <source>
        <dbReference type="ARBA" id="ARBA00022801"/>
    </source>
</evidence>
<dbReference type="Pfam" id="PF01095">
    <property type="entry name" value="Pectinesterase"/>
    <property type="match status" value="1"/>
</dbReference>
<dbReference type="SUPFAM" id="SSF51126">
    <property type="entry name" value="Pectin lyase-like"/>
    <property type="match status" value="1"/>
</dbReference>
<evidence type="ECO:0000256" key="3">
    <source>
        <dbReference type="ARBA" id="ARBA00022512"/>
    </source>
</evidence>
<organism evidence="7 8">
    <name type="scientific">Dovyalis caffra</name>
    <dbReference type="NCBI Taxonomy" id="77055"/>
    <lineage>
        <taxon>Eukaryota</taxon>
        <taxon>Viridiplantae</taxon>
        <taxon>Streptophyta</taxon>
        <taxon>Embryophyta</taxon>
        <taxon>Tracheophyta</taxon>
        <taxon>Spermatophyta</taxon>
        <taxon>Magnoliopsida</taxon>
        <taxon>eudicotyledons</taxon>
        <taxon>Gunneridae</taxon>
        <taxon>Pentapetalae</taxon>
        <taxon>rosids</taxon>
        <taxon>fabids</taxon>
        <taxon>Malpighiales</taxon>
        <taxon>Salicaceae</taxon>
        <taxon>Flacourtieae</taxon>
        <taxon>Dovyalis</taxon>
    </lineage>
</organism>
<keyword evidence="3" id="KW-0964">Secreted</keyword>
<reference evidence="7 8" key="1">
    <citation type="submission" date="2024-01" db="EMBL/GenBank/DDBJ databases">
        <authorList>
            <person name="Waweru B."/>
        </authorList>
    </citation>
    <scope>NUCLEOTIDE SEQUENCE [LARGE SCALE GENOMIC DNA]</scope>
</reference>
<comment type="caution">
    <text evidence="7">The sequence shown here is derived from an EMBL/GenBank/DDBJ whole genome shotgun (WGS) entry which is preliminary data.</text>
</comment>
<evidence type="ECO:0000313" key="7">
    <source>
        <dbReference type="EMBL" id="CAK7323289.1"/>
    </source>
</evidence>
<dbReference type="EMBL" id="CAWUPB010000079">
    <property type="protein sequence ID" value="CAK7323289.1"/>
    <property type="molecule type" value="Genomic_DNA"/>
</dbReference>
<keyword evidence="5" id="KW-0063">Aspartyl esterase</keyword>
<dbReference type="PANTHER" id="PTHR31707">
    <property type="entry name" value="PECTINESTERASE"/>
    <property type="match status" value="1"/>
</dbReference>
<evidence type="ECO:0000313" key="8">
    <source>
        <dbReference type="Proteomes" id="UP001314170"/>
    </source>
</evidence>
<keyword evidence="3" id="KW-0134">Cell wall</keyword>
<feature type="domain" description="Pectinesterase catalytic" evidence="6">
    <location>
        <begin position="35"/>
        <end position="87"/>
    </location>
</feature>